<evidence type="ECO:0008006" key="3">
    <source>
        <dbReference type="Google" id="ProtNLM"/>
    </source>
</evidence>
<protein>
    <recommendedName>
        <fullName evidence="3">DUF4219 domain-containing protein</fullName>
    </recommendedName>
</protein>
<gene>
    <name evidence="1" type="ORF">FPE_LOCUS14399</name>
</gene>
<dbReference type="SUPFAM" id="SSF140860">
    <property type="entry name" value="Pseudo ankyrin repeat-like"/>
    <property type="match status" value="1"/>
</dbReference>
<dbReference type="Proteomes" id="UP000834106">
    <property type="component" value="Chromosome 8"/>
</dbReference>
<evidence type="ECO:0000313" key="1">
    <source>
        <dbReference type="EMBL" id="CAI9766969.1"/>
    </source>
</evidence>
<dbReference type="EMBL" id="OU503043">
    <property type="protein sequence ID" value="CAI9766969.1"/>
    <property type="molecule type" value="Genomic_DNA"/>
</dbReference>
<evidence type="ECO:0000313" key="2">
    <source>
        <dbReference type="Proteomes" id="UP000834106"/>
    </source>
</evidence>
<keyword evidence="2" id="KW-1185">Reference proteome</keyword>
<reference evidence="1" key="1">
    <citation type="submission" date="2023-05" db="EMBL/GenBank/DDBJ databases">
        <authorList>
            <person name="Huff M."/>
        </authorList>
    </citation>
    <scope>NUCLEOTIDE SEQUENCE</scope>
</reference>
<sequence length="195" mass="22067">MTKLKSNLAVVGIVPDKLTEDNFMRWKICLKNYLVGNGLWGVVSNEKTSQELEKTSQEHEEWEKKNALALHAIQLSCGQAIYSKFKKAAITAHEAWTKLARESLQISDHDIESGYGPMESLDYGPLYKAIEQGKWHATKKFFEEKNLPFSAIVSSHKETALHMATLSRQNKIAEELLILMEPQDLELTNEYGATA</sequence>
<dbReference type="Pfam" id="PF14223">
    <property type="entry name" value="Retrotran_gag_2"/>
    <property type="match status" value="1"/>
</dbReference>
<dbReference type="AlphaFoldDB" id="A0AAD1ZD01"/>
<organism evidence="1 2">
    <name type="scientific">Fraxinus pennsylvanica</name>
    <dbReference type="NCBI Taxonomy" id="56036"/>
    <lineage>
        <taxon>Eukaryota</taxon>
        <taxon>Viridiplantae</taxon>
        <taxon>Streptophyta</taxon>
        <taxon>Embryophyta</taxon>
        <taxon>Tracheophyta</taxon>
        <taxon>Spermatophyta</taxon>
        <taxon>Magnoliopsida</taxon>
        <taxon>eudicotyledons</taxon>
        <taxon>Gunneridae</taxon>
        <taxon>Pentapetalae</taxon>
        <taxon>asterids</taxon>
        <taxon>lamiids</taxon>
        <taxon>Lamiales</taxon>
        <taxon>Oleaceae</taxon>
        <taxon>Oleeae</taxon>
        <taxon>Fraxinus</taxon>
    </lineage>
</organism>
<proteinExistence type="predicted"/>
<accession>A0AAD1ZD01</accession>
<name>A0AAD1ZD01_9LAMI</name>